<dbReference type="EMBL" id="JANBOI010003128">
    <property type="protein sequence ID" value="KAJ1718904.1"/>
    <property type="molecule type" value="Genomic_DNA"/>
</dbReference>
<feature type="non-terminal residue" evidence="2">
    <location>
        <position position="483"/>
    </location>
</feature>
<accession>A0A9W7XQR4</accession>
<dbReference type="Proteomes" id="UP001143981">
    <property type="component" value="Unassembled WGS sequence"/>
</dbReference>
<sequence>MESVARQQDRARQKQQQDDLDDIIDSEYTNRLRAHYDDDDDDVFGTVYRPPGGPLGGLPAATISAPPVPEGFWESSFMGAECLESISRALVRFGSPAFQAAVSIAGTRSPAVLSSWLWWQIDPSSTGGEDAGPRTASYVRDSHALVFTEQPAEQSEAVVGATGLAARITILCPEPVSAADVSGGSNGDGLAGDIASRVDEALDWARARATHGAGVPTPVLFVFWSGEPRAGKAARRLIEKAIGASGVPSHVVTSILAMDLYASKQQLGAGLRWVCRHLVQARRGMLVKVSRAYGMVASTLQQQLHRMQSCVASVTRGRQIDDSARTAVFNMAVDVANAFVALINKELLASTSQRAEAYPHVAAQEGVSGRFFSAQRQTHGVSAAGAMPNAIVAALLDEILASESAGTGQQPALGACLRALEFAVKHQLDVIQQTVPDGAYADRHAVADATRSAVRLAEQSISWAARLCQTAVAPDIPEVDMAA</sequence>
<evidence type="ECO:0000313" key="3">
    <source>
        <dbReference type="Proteomes" id="UP001143981"/>
    </source>
</evidence>
<dbReference type="AlphaFoldDB" id="A0A9W7XQR4"/>
<comment type="caution">
    <text evidence="2">The sequence shown here is derived from an EMBL/GenBank/DDBJ whole genome shotgun (WGS) entry which is preliminary data.</text>
</comment>
<evidence type="ECO:0000313" key="2">
    <source>
        <dbReference type="EMBL" id="KAJ1718904.1"/>
    </source>
</evidence>
<protein>
    <submittedName>
        <fullName evidence="2">Uncharacterized protein</fullName>
    </submittedName>
</protein>
<proteinExistence type="predicted"/>
<name>A0A9W7XQR4_9FUNG</name>
<feature type="region of interest" description="Disordered" evidence="1">
    <location>
        <begin position="1"/>
        <end position="24"/>
    </location>
</feature>
<dbReference type="OrthoDB" id="264795at2759"/>
<evidence type="ECO:0000256" key="1">
    <source>
        <dbReference type="SAM" id="MobiDB-lite"/>
    </source>
</evidence>
<feature type="compositionally biased region" description="Basic and acidic residues" evidence="1">
    <location>
        <begin position="7"/>
        <end position="17"/>
    </location>
</feature>
<organism evidence="2 3">
    <name type="scientific">Coemansia biformis</name>
    <dbReference type="NCBI Taxonomy" id="1286918"/>
    <lineage>
        <taxon>Eukaryota</taxon>
        <taxon>Fungi</taxon>
        <taxon>Fungi incertae sedis</taxon>
        <taxon>Zoopagomycota</taxon>
        <taxon>Kickxellomycotina</taxon>
        <taxon>Kickxellomycetes</taxon>
        <taxon>Kickxellales</taxon>
        <taxon>Kickxellaceae</taxon>
        <taxon>Coemansia</taxon>
    </lineage>
</organism>
<reference evidence="2" key="1">
    <citation type="submission" date="2022-07" db="EMBL/GenBank/DDBJ databases">
        <title>Phylogenomic reconstructions and comparative analyses of Kickxellomycotina fungi.</title>
        <authorList>
            <person name="Reynolds N.K."/>
            <person name="Stajich J.E."/>
            <person name="Barry K."/>
            <person name="Grigoriev I.V."/>
            <person name="Crous P."/>
            <person name="Smith M.E."/>
        </authorList>
    </citation>
    <scope>NUCLEOTIDE SEQUENCE</scope>
    <source>
        <strain evidence="2">BCRC 34381</strain>
    </source>
</reference>
<gene>
    <name evidence="2" type="ORF">LPJ61_006432</name>
</gene>
<keyword evidence="3" id="KW-1185">Reference proteome</keyword>